<dbReference type="GO" id="GO:0008168">
    <property type="term" value="F:methyltransferase activity"/>
    <property type="evidence" value="ECO:0007669"/>
    <property type="project" value="UniProtKB-KW"/>
</dbReference>
<dbReference type="InterPro" id="IPR029063">
    <property type="entry name" value="SAM-dependent_MTases_sf"/>
</dbReference>
<dbReference type="InterPro" id="IPR041698">
    <property type="entry name" value="Methyltransf_25"/>
</dbReference>
<evidence type="ECO:0000313" key="4">
    <source>
        <dbReference type="EMBL" id="QJB04181.1"/>
    </source>
</evidence>
<dbReference type="SUPFAM" id="SSF53335">
    <property type="entry name" value="S-adenosyl-L-methionine-dependent methyltransferases"/>
    <property type="match status" value="1"/>
</dbReference>
<dbReference type="EMBL" id="MT142430">
    <property type="protein sequence ID" value="QJA80668.1"/>
    <property type="molecule type" value="Genomic_DNA"/>
</dbReference>
<evidence type="ECO:0000313" key="2">
    <source>
        <dbReference type="EMBL" id="QJA60727.1"/>
    </source>
</evidence>
<accession>A0A6M3KGQ8</accession>
<dbReference type="AlphaFoldDB" id="A0A6M3KGQ8"/>
<gene>
    <name evidence="4" type="ORF">MM171B00430_0030</name>
    <name evidence="3" type="ORF">MM415A00685_0030</name>
    <name evidence="2" type="ORF">MM415B01060_0002</name>
</gene>
<keyword evidence="3" id="KW-0808">Transferase</keyword>
<dbReference type="Gene3D" id="3.40.50.150">
    <property type="entry name" value="Vaccinia Virus protein VP39"/>
    <property type="match status" value="1"/>
</dbReference>
<dbReference type="GO" id="GO:0032259">
    <property type="term" value="P:methylation"/>
    <property type="evidence" value="ECO:0007669"/>
    <property type="project" value="UniProtKB-KW"/>
</dbReference>
<dbReference type="EMBL" id="MT141419">
    <property type="protein sequence ID" value="QJA60727.1"/>
    <property type="molecule type" value="Genomic_DNA"/>
</dbReference>
<sequence length="225" mass="25566">MNSEELETKTQAVFVAMTALANEYDTNRPRQPWYDHRYDWLRGPDNWTRLERIVYGGRYVTDKSDVLDLCCGDGLVSHCIAQRARRVNGLDVDPDALIHAELHYGALAASLDFFYRNIITDTFPLDSYDVVLWFDGLAYLTQADGRVVLNKVADCLPSGGVLIGSTPLASLGSIGYPLSGDRHRIFAAEELRRFLALCFRDIEIWESNWGNGRTQLYFICKCKKE</sequence>
<dbReference type="EMBL" id="MT143874">
    <property type="protein sequence ID" value="QJB04181.1"/>
    <property type="molecule type" value="Genomic_DNA"/>
</dbReference>
<dbReference type="CDD" id="cd02440">
    <property type="entry name" value="AdoMet_MTases"/>
    <property type="match status" value="1"/>
</dbReference>
<dbReference type="Pfam" id="PF13649">
    <property type="entry name" value="Methyltransf_25"/>
    <property type="match status" value="1"/>
</dbReference>
<protein>
    <submittedName>
        <fullName evidence="3">Putative methyltransferase</fullName>
    </submittedName>
</protein>
<feature type="domain" description="Methyltransferase" evidence="1">
    <location>
        <begin position="66"/>
        <end position="160"/>
    </location>
</feature>
<evidence type="ECO:0000259" key="1">
    <source>
        <dbReference type="Pfam" id="PF13649"/>
    </source>
</evidence>
<organism evidence="3">
    <name type="scientific">viral metagenome</name>
    <dbReference type="NCBI Taxonomy" id="1070528"/>
    <lineage>
        <taxon>unclassified sequences</taxon>
        <taxon>metagenomes</taxon>
        <taxon>organismal metagenomes</taxon>
    </lineage>
</organism>
<proteinExistence type="predicted"/>
<evidence type="ECO:0000313" key="3">
    <source>
        <dbReference type="EMBL" id="QJA80668.1"/>
    </source>
</evidence>
<name>A0A6M3KGQ8_9ZZZZ</name>
<reference evidence="3" key="1">
    <citation type="submission" date="2020-03" db="EMBL/GenBank/DDBJ databases">
        <title>The deep terrestrial virosphere.</title>
        <authorList>
            <person name="Holmfeldt K."/>
            <person name="Nilsson E."/>
            <person name="Simone D."/>
            <person name="Lopez-Fernandez M."/>
            <person name="Wu X."/>
            <person name="de Brujin I."/>
            <person name="Lundin D."/>
            <person name="Andersson A."/>
            <person name="Bertilsson S."/>
            <person name="Dopson M."/>
        </authorList>
    </citation>
    <scope>NUCLEOTIDE SEQUENCE</scope>
    <source>
        <strain evidence="4">MM171B00430</strain>
        <strain evidence="3">MM415A00685</strain>
        <strain evidence="2">MM415B01060</strain>
    </source>
</reference>
<keyword evidence="3" id="KW-0489">Methyltransferase</keyword>